<keyword evidence="2" id="KW-0597">Phosphoprotein</keyword>
<feature type="compositionally biased region" description="Basic and acidic residues" evidence="4">
    <location>
        <begin position="443"/>
        <end position="452"/>
    </location>
</feature>
<protein>
    <recommendedName>
        <fullName evidence="5">DNA replication checkpoint mediator MRC1 domain-containing protein</fullName>
    </recommendedName>
</protein>
<feature type="region of interest" description="Disordered" evidence="4">
    <location>
        <begin position="443"/>
        <end position="508"/>
    </location>
</feature>
<feature type="compositionally biased region" description="Low complexity" evidence="4">
    <location>
        <begin position="209"/>
        <end position="225"/>
    </location>
</feature>
<feature type="compositionally biased region" description="Acidic residues" evidence="4">
    <location>
        <begin position="1007"/>
        <end position="1018"/>
    </location>
</feature>
<feature type="region of interest" description="Disordered" evidence="4">
    <location>
        <begin position="550"/>
        <end position="570"/>
    </location>
</feature>
<feature type="region of interest" description="Disordered" evidence="4">
    <location>
        <begin position="1066"/>
        <end position="1087"/>
    </location>
</feature>
<comment type="caution">
    <text evidence="6">The sequence shown here is derived from an EMBL/GenBank/DDBJ whole genome shotgun (WGS) entry which is preliminary data.</text>
</comment>
<feature type="region of interest" description="Disordered" evidence="4">
    <location>
        <begin position="604"/>
        <end position="778"/>
    </location>
</feature>
<keyword evidence="7" id="KW-1185">Reference proteome</keyword>
<dbReference type="GO" id="GO:0010997">
    <property type="term" value="F:anaphase-promoting complex binding"/>
    <property type="evidence" value="ECO:0007669"/>
    <property type="project" value="TreeGrafter"/>
</dbReference>
<proteinExistence type="predicted"/>
<dbReference type="GO" id="GO:0033314">
    <property type="term" value="P:mitotic DNA replication checkpoint signaling"/>
    <property type="evidence" value="ECO:0007669"/>
    <property type="project" value="TreeGrafter"/>
</dbReference>
<feature type="compositionally biased region" description="Low complexity" evidence="4">
    <location>
        <begin position="105"/>
        <end position="114"/>
    </location>
</feature>
<feature type="compositionally biased region" description="Basic and acidic residues" evidence="4">
    <location>
        <begin position="125"/>
        <end position="136"/>
    </location>
</feature>
<feature type="compositionally biased region" description="Low complexity" evidence="4">
    <location>
        <begin position="280"/>
        <end position="289"/>
    </location>
</feature>
<feature type="compositionally biased region" description="Polar residues" evidence="4">
    <location>
        <begin position="352"/>
        <end position="365"/>
    </location>
</feature>
<feature type="compositionally biased region" description="Basic and acidic residues" evidence="4">
    <location>
        <begin position="313"/>
        <end position="324"/>
    </location>
</feature>
<dbReference type="InterPro" id="IPR024146">
    <property type="entry name" value="Claspin"/>
</dbReference>
<dbReference type="GO" id="GO:0007095">
    <property type="term" value="P:mitotic G2 DNA damage checkpoint signaling"/>
    <property type="evidence" value="ECO:0007669"/>
    <property type="project" value="TreeGrafter"/>
</dbReference>
<dbReference type="Pfam" id="PF09444">
    <property type="entry name" value="MRC1"/>
    <property type="match status" value="1"/>
</dbReference>
<sequence>MSQPTTPARSIALSAFSTPSTAHNGTSPRELTPRSKIRAMLAAIDDESDTESHAGQRDREPRREALATVAGNAQKPQEQQILDYNSTGEVDEANSDEEPIIPRGRLAARLQAQASKCPDSNLDSNPDHGSEDKENAYARIKKQLLQKEPKKARETTSDFEADISPSRNNTSKASPTETHGTSGSPRIPDPSHKNTPTRSRRSSPGLFLSPRSASRPRRISQSIASNDNSDSDLPANLQTNSRFLELVARKRAERESKQAEEDKKRAEGFAKQRSFQQQLSGDASSASGVSDEDRIVEMKLTQQARPTRKASKKALEEMNRETQRMSRNMQLAHQAKTKKKITKDSLFARFNFRTSASPNVETPQNPSSSTVASSRPASDVEGAVNEESPPTSPIRPDDSSMGAVGSDAQKDSTTLDSGNSHIVLEEDDLPSMVDILSQPILKTDKAKGKAVEQSDPNARPQTKGSKRTFIQPPVRIRPPKPSMASTNRDSDSDLEIMPTRKSKKARTDVFDRLPAVKVQDARSLQTLRALAQLNSPEKRAHGKKATISLAEMQSSLQRRARQQATEERAEKIAELRSRGIIVQTAEERQKDQAEVEDLLEKARREGEELKQQEKRAAKNEKIANGEVDGLPDTSDEDEDYREDEEPDVELSGSEDEQQIIDYCVESASDAEEPQNEEEEDEGQLGRNELERHGLIDNEASEDGDDEGEAEEDDNGMMDDDVDEDNESPRLPLYRSRRSRLVVGDDEDEDETTGTQSLSQDLQFPGEVPMFPPGLGSTKLDCEPMGMTQAFAATMADTQTQAEAIDDEQDSMAFLGPPPEPNFPMFDVHDSPQVIEDSQNGQLQSNGNNDQKTGLQEIRLNFSQSQIQYGALGDTQDPAMNTQVSEMPDPTQDVGFALSSPAPERFVDVPQSTADTVLLTPVKKPRRRLQRKSAAREELSDAEEVPSSPAHPDAGIDVPANAFDVMKKARKDTSAADMFDKKKSEAKTMVEEQAQESEDEYAGLGGASDDESGGEEDDYAKEIIDQGEIIVDERQLAALHADKERASDEKAVQKLFKDINSGMLRRKRGAEFDLSDSEDDAEARQRRKRREFAKMRKALLENENVGKIAEDPKKLAFLRAIEDREDDEDLDFLDRPAEDSFRIEPDTQEVPDSQSQQPTLPEPSSLGKRKRPLQDSIPAKANMRPPAPARRTAPPKKPATLAEIRESVSFLIEDPGSINTAPHPSSSASEEDEDENHQSNPHPRRRPNPNPNPNIIDRLSLKRAESASLSSTSRLAFHDPASTSVGGFKVPSLLRRATTSQILNPNGGADANGISTNNNSVTATAMTERAAGGGEKGEFVRRGGTKRCSVNFWSREREKRGVVEGVEKRRWESREREARRVRSSGGLGGLGLGGFE</sequence>
<feature type="region of interest" description="Disordered" evidence="4">
    <location>
        <begin position="1125"/>
        <end position="1286"/>
    </location>
</feature>
<evidence type="ECO:0000313" key="6">
    <source>
        <dbReference type="EMBL" id="KAK0517035.1"/>
    </source>
</evidence>
<feature type="compositionally biased region" description="Basic and acidic residues" evidence="4">
    <location>
        <begin position="1131"/>
        <end position="1144"/>
    </location>
</feature>
<evidence type="ECO:0000256" key="4">
    <source>
        <dbReference type="SAM" id="MobiDB-lite"/>
    </source>
</evidence>
<feature type="compositionally biased region" description="Basic and acidic residues" evidence="4">
    <location>
        <begin position="604"/>
        <end position="623"/>
    </location>
</feature>
<reference evidence="6" key="1">
    <citation type="submission" date="2023-03" db="EMBL/GenBank/DDBJ databases">
        <title>Complete genome of Cladonia borealis.</title>
        <authorList>
            <person name="Park H."/>
        </authorList>
    </citation>
    <scope>NUCLEOTIDE SEQUENCE</scope>
    <source>
        <strain evidence="6">ANT050790</strain>
    </source>
</reference>
<feature type="compositionally biased region" description="Acidic residues" evidence="4">
    <location>
        <begin position="668"/>
        <end position="682"/>
    </location>
</feature>
<feature type="compositionally biased region" description="Basic and acidic residues" evidence="4">
    <location>
        <begin position="145"/>
        <end position="156"/>
    </location>
</feature>
<feature type="compositionally biased region" description="Polar residues" evidence="4">
    <location>
        <begin position="411"/>
        <end position="420"/>
    </location>
</feature>
<comment type="subcellular location">
    <subcellularLocation>
        <location evidence="1">Nucleus</location>
    </subcellularLocation>
</comment>
<dbReference type="GO" id="GO:0005634">
    <property type="term" value="C:nucleus"/>
    <property type="evidence" value="ECO:0007669"/>
    <property type="project" value="UniProtKB-SubCell"/>
</dbReference>
<feature type="compositionally biased region" description="Basic and acidic residues" evidence="4">
    <location>
        <begin position="247"/>
        <end position="270"/>
    </location>
</feature>
<dbReference type="PANTHER" id="PTHR14396:SF10">
    <property type="entry name" value="CLASPIN"/>
    <property type="match status" value="1"/>
</dbReference>
<feature type="compositionally biased region" description="Acidic residues" evidence="4">
    <location>
        <begin position="698"/>
        <end position="725"/>
    </location>
</feature>
<feature type="compositionally biased region" description="Low complexity" evidence="4">
    <location>
        <begin position="366"/>
        <end position="377"/>
    </location>
</feature>
<evidence type="ECO:0000313" key="7">
    <source>
        <dbReference type="Proteomes" id="UP001166286"/>
    </source>
</evidence>
<keyword evidence="3" id="KW-0539">Nucleus</keyword>
<feature type="region of interest" description="Disordered" evidence="4">
    <location>
        <begin position="1372"/>
        <end position="1395"/>
    </location>
</feature>
<feature type="compositionally biased region" description="Polar residues" evidence="4">
    <location>
        <begin position="165"/>
        <end position="184"/>
    </location>
</feature>
<gene>
    <name evidence="6" type="ORF">JMJ35_000190</name>
</gene>
<feature type="compositionally biased region" description="Basic and acidic residues" evidence="4">
    <location>
        <begin position="50"/>
        <end position="65"/>
    </location>
</feature>
<feature type="compositionally biased region" description="Polar residues" evidence="4">
    <location>
        <begin position="1149"/>
        <end position="1158"/>
    </location>
</feature>
<evidence type="ECO:0000256" key="1">
    <source>
        <dbReference type="ARBA" id="ARBA00004123"/>
    </source>
</evidence>
<feature type="compositionally biased region" description="Acidic residues" evidence="4">
    <location>
        <begin position="633"/>
        <end position="658"/>
    </location>
</feature>
<dbReference type="PANTHER" id="PTHR14396">
    <property type="entry name" value="CLASPIN"/>
    <property type="match status" value="1"/>
</dbReference>
<feature type="compositionally biased region" description="Polar residues" evidence="4">
    <location>
        <begin position="74"/>
        <end position="88"/>
    </location>
</feature>
<dbReference type="EMBL" id="JAFEKC020000001">
    <property type="protein sequence ID" value="KAK0517035.1"/>
    <property type="molecule type" value="Genomic_DNA"/>
</dbReference>
<feature type="region of interest" description="Disordered" evidence="4">
    <location>
        <begin position="872"/>
        <end position="1020"/>
    </location>
</feature>
<evidence type="ECO:0000259" key="5">
    <source>
        <dbReference type="Pfam" id="PF09444"/>
    </source>
</evidence>
<feature type="domain" description="DNA replication checkpoint mediator MRC1" evidence="5">
    <location>
        <begin position="981"/>
        <end position="1118"/>
    </location>
</feature>
<feature type="compositionally biased region" description="Basic and acidic residues" evidence="4">
    <location>
        <begin position="964"/>
        <end position="989"/>
    </location>
</feature>
<feature type="compositionally biased region" description="Basic residues" evidence="4">
    <location>
        <begin position="922"/>
        <end position="932"/>
    </location>
</feature>
<dbReference type="InterPro" id="IPR018564">
    <property type="entry name" value="Repl_chkpnt_MRC1_dom"/>
</dbReference>
<evidence type="ECO:0000256" key="3">
    <source>
        <dbReference type="ARBA" id="ARBA00023242"/>
    </source>
</evidence>
<name>A0AA39V9Z8_9LECA</name>
<feature type="compositionally biased region" description="Gly residues" evidence="4">
    <location>
        <begin position="1384"/>
        <end position="1395"/>
    </location>
</feature>
<feature type="compositionally biased region" description="Polar residues" evidence="4">
    <location>
        <begin position="454"/>
        <end position="463"/>
    </location>
</feature>
<dbReference type="Proteomes" id="UP001166286">
    <property type="component" value="Unassembled WGS sequence"/>
</dbReference>
<accession>A0AA39V9Z8</accession>
<organism evidence="6 7">
    <name type="scientific">Cladonia borealis</name>
    <dbReference type="NCBI Taxonomy" id="184061"/>
    <lineage>
        <taxon>Eukaryota</taxon>
        <taxon>Fungi</taxon>
        <taxon>Dikarya</taxon>
        <taxon>Ascomycota</taxon>
        <taxon>Pezizomycotina</taxon>
        <taxon>Lecanoromycetes</taxon>
        <taxon>OSLEUM clade</taxon>
        <taxon>Lecanoromycetidae</taxon>
        <taxon>Lecanorales</taxon>
        <taxon>Lecanorineae</taxon>
        <taxon>Cladoniaceae</taxon>
        <taxon>Cladonia</taxon>
    </lineage>
</organism>
<feature type="compositionally biased region" description="Low complexity" evidence="4">
    <location>
        <begin position="1177"/>
        <end position="1191"/>
    </location>
</feature>
<feature type="compositionally biased region" description="Polar residues" evidence="4">
    <location>
        <begin position="15"/>
        <end position="29"/>
    </location>
</feature>
<evidence type="ECO:0000256" key="2">
    <source>
        <dbReference type="ARBA" id="ARBA00022553"/>
    </source>
</evidence>
<feature type="compositionally biased region" description="Acidic residues" evidence="4">
    <location>
        <begin position="89"/>
        <end position="99"/>
    </location>
</feature>
<feature type="region of interest" description="Disordered" evidence="4">
    <location>
        <begin position="1"/>
        <end position="430"/>
    </location>
</feature>